<dbReference type="Proteomes" id="UP000256769">
    <property type="component" value="Unassembled WGS sequence"/>
</dbReference>
<comment type="caution">
    <text evidence="1">The sequence shown here is derived from an EMBL/GenBank/DDBJ whole genome shotgun (WGS) entry which is preliminary data.</text>
</comment>
<accession>A0A3D9CQE1</accession>
<organism evidence="1 2">
    <name type="scientific">Chryseobacterium flavum</name>
    <dbReference type="NCBI Taxonomy" id="415851"/>
    <lineage>
        <taxon>Bacteria</taxon>
        <taxon>Pseudomonadati</taxon>
        <taxon>Bacteroidota</taxon>
        <taxon>Flavobacteriia</taxon>
        <taxon>Flavobacteriales</taxon>
        <taxon>Weeksellaceae</taxon>
        <taxon>Chryseobacterium group</taxon>
        <taxon>Chryseobacterium</taxon>
    </lineage>
</organism>
<dbReference type="AlphaFoldDB" id="A0A3D9CQE1"/>
<dbReference type="EMBL" id="QNUE01000004">
    <property type="protein sequence ID" value="REC68015.1"/>
    <property type="molecule type" value="Genomic_DNA"/>
</dbReference>
<gene>
    <name evidence="1" type="ORF">DRF59_06810</name>
</gene>
<proteinExistence type="predicted"/>
<protein>
    <submittedName>
        <fullName evidence="1">Uncharacterized protein</fullName>
    </submittedName>
</protein>
<sequence>MVKISMDNLNFLAINKKIFSLLVFAFYSMVTGQCIPYTGQAITSGNTYCLNGNLTVSSSIAIPNGAKLIVQSGQLQSFDIQVNGDLEINDGASVKSAGSITIGTFGTQKNSKVRLGKKAFLSLTGSVSQGDPTFMGAFPGTSATIEMDAGSVVEICGTFTQQSTTYPSVNYVGAATGRAYCIAKAEVSGGGPGSVISNDSQIVAIAMGSVTGLGAGGSSFCGPNATQATCPSLWPEGLSNNKNDCGNAPVIISEEDAFCTKPGISGTPDSFTKFGITVQQKSNDWPENIPNGFLAMESKNKGFVITRVQHVSQTPQPGDAIAEPKEGMLLYDIQDKCVKLYNGTQWKCVERSCNN</sequence>
<reference evidence="1 2" key="1">
    <citation type="journal article" date="2007" name="Int. J. Syst. Evol. Microbiol.">
        <title>Chryseobacterium flavum sp. nov., isolated from polluted soil.</title>
        <authorList>
            <person name="Zhou Y."/>
            <person name="Dong J."/>
            <person name="Wang X."/>
            <person name="Huang X."/>
            <person name="Zhang K.Y."/>
            <person name="Zhang Y.Q."/>
            <person name="Guo Y.F."/>
            <person name="Lai R."/>
            <person name="Li W.J."/>
        </authorList>
    </citation>
    <scope>NUCLEOTIDE SEQUENCE [LARGE SCALE GENOMIC DNA]</scope>
    <source>
        <strain evidence="1 2">KCTC 12877</strain>
    </source>
</reference>
<keyword evidence="2" id="KW-1185">Reference proteome</keyword>
<evidence type="ECO:0000313" key="2">
    <source>
        <dbReference type="Proteomes" id="UP000256769"/>
    </source>
</evidence>
<name>A0A3D9CQE1_9FLAO</name>
<evidence type="ECO:0000313" key="1">
    <source>
        <dbReference type="EMBL" id="REC68015.1"/>
    </source>
</evidence>